<dbReference type="Proteomes" id="UP001597273">
    <property type="component" value="Unassembled WGS sequence"/>
</dbReference>
<proteinExistence type="predicted"/>
<keyword evidence="2" id="KW-0732">Signal</keyword>
<keyword evidence="1" id="KW-1133">Transmembrane helix</keyword>
<evidence type="ECO:0000313" key="4">
    <source>
        <dbReference type="EMBL" id="MFD1862093.1"/>
    </source>
</evidence>
<evidence type="ECO:0000256" key="2">
    <source>
        <dbReference type="SAM" id="SignalP"/>
    </source>
</evidence>
<keyword evidence="1" id="KW-0812">Transmembrane</keyword>
<dbReference type="EMBL" id="JBHUFW010000004">
    <property type="protein sequence ID" value="MFD1862093.1"/>
    <property type="molecule type" value="Genomic_DNA"/>
</dbReference>
<keyword evidence="5" id="KW-1185">Reference proteome</keyword>
<name>A0ABW4QF26_9BACL</name>
<dbReference type="RefSeq" id="WP_204890857.1">
    <property type="nucleotide sequence ID" value="NZ_JBHUFW010000004.1"/>
</dbReference>
<accession>A0ABW4QF26</accession>
<feature type="transmembrane region" description="Helical" evidence="1">
    <location>
        <begin position="64"/>
        <end position="81"/>
    </location>
</feature>
<sequence>MRFKLMLAILWAAVIIVATCNNDAEAFLFDQEVQFSLTAAPEYSDLLILNDIDFTDDFYFLQKTGHFLSFALLFVLLYTALKSRKTAFYLIAAFALFTEVLQLYFERDGRLFDVLIDVAGAFFALALVNVLLTIRKTSAEDSF</sequence>
<organism evidence="4 5">
    <name type="scientific">Planococcus chinensis</name>
    <dbReference type="NCBI Taxonomy" id="272917"/>
    <lineage>
        <taxon>Bacteria</taxon>
        <taxon>Bacillati</taxon>
        <taxon>Bacillota</taxon>
        <taxon>Bacilli</taxon>
        <taxon>Bacillales</taxon>
        <taxon>Caryophanaceae</taxon>
        <taxon>Planococcus</taxon>
    </lineage>
</organism>
<comment type="caution">
    <text evidence="4">The sequence shown here is derived from an EMBL/GenBank/DDBJ whole genome shotgun (WGS) entry which is preliminary data.</text>
</comment>
<dbReference type="NCBIfam" id="NF037970">
    <property type="entry name" value="vanZ_1"/>
    <property type="match status" value="1"/>
</dbReference>
<keyword evidence="1" id="KW-0472">Membrane</keyword>
<reference evidence="5" key="1">
    <citation type="journal article" date="2019" name="Int. J. Syst. Evol. Microbiol.">
        <title>The Global Catalogue of Microorganisms (GCM) 10K type strain sequencing project: providing services to taxonomists for standard genome sequencing and annotation.</title>
        <authorList>
            <consortium name="The Broad Institute Genomics Platform"/>
            <consortium name="The Broad Institute Genome Sequencing Center for Infectious Disease"/>
            <person name="Wu L."/>
            <person name="Ma J."/>
        </authorList>
    </citation>
    <scope>NUCLEOTIDE SEQUENCE [LARGE SCALE GENOMIC DNA]</scope>
    <source>
        <strain evidence="5">CGMCC 1.15475</strain>
    </source>
</reference>
<feature type="domain" description="VanZ-like" evidence="3">
    <location>
        <begin position="7"/>
        <end position="130"/>
    </location>
</feature>
<feature type="transmembrane region" description="Helical" evidence="1">
    <location>
        <begin position="111"/>
        <end position="134"/>
    </location>
</feature>
<feature type="signal peptide" evidence="2">
    <location>
        <begin position="1"/>
        <end position="26"/>
    </location>
</feature>
<evidence type="ECO:0000259" key="3">
    <source>
        <dbReference type="Pfam" id="PF04892"/>
    </source>
</evidence>
<dbReference type="InterPro" id="IPR006976">
    <property type="entry name" value="VanZ-like"/>
</dbReference>
<evidence type="ECO:0000256" key="1">
    <source>
        <dbReference type="SAM" id="Phobius"/>
    </source>
</evidence>
<feature type="chain" id="PRO_5045064567" evidence="2">
    <location>
        <begin position="27"/>
        <end position="143"/>
    </location>
</feature>
<feature type="transmembrane region" description="Helical" evidence="1">
    <location>
        <begin position="88"/>
        <end position="105"/>
    </location>
</feature>
<evidence type="ECO:0000313" key="5">
    <source>
        <dbReference type="Proteomes" id="UP001597273"/>
    </source>
</evidence>
<dbReference type="Pfam" id="PF04892">
    <property type="entry name" value="VanZ"/>
    <property type="match status" value="1"/>
</dbReference>
<gene>
    <name evidence="4" type="ORF">ACFSDB_04085</name>
</gene>
<protein>
    <submittedName>
        <fullName evidence="4">VanZ family protein</fullName>
    </submittedName>
</protein>